<dbReference type="EMBL" id="LYPA01000080">
    <property type="protein sequence ID" value="OBR62520.1"/>
    <property type="molecule type" value="Genomic_DNA"/>
</dbReference>
<dbReference type="Pfam" id="PF00005">
    <property type="entry name" value="ABC_tran"/>
    <property type="match status" value="1"/>
</dbReference>
<gene>
    <name evidence="14" type="ORF">A7K91_01280</name>
</gene>
<feature type="domain" description="Cyclic nucleotide-binding" evidence="11">
    <location>
        <begin position="595"/>
        <end position="714"/>
    </location>
</feature>
<reference evidence="14 15" key="1">
    <citation type="submission" date="2016-05" db="EMBL/GenBank/DDBJ databases">
        <title>Paenibacillus oryzae. sp. nov., isolated from the rice root.</title>
        <authorList>
            <person name="Zhang J."/>
            <person name="Zhang X."/>
        </authorList>
    </citation>
    <scope>NUCLEOTIDE SEQUENCE [LARGE SCALE GENOMIC DNA]</scope>
    <source>
        <strain evidence="14 15">1DrF-4</strain>
    </source>
</reference>
<feature type="transmembrane region" description="Helical" evidence="10">
    <location>
        <begin position="278"/>
        <end position="300"/>
    </location>
</feature>
<dbReference type="Gene3D" id="1.20.1560.10">
    <property type="entry name" value="ABC transporter type 1, transmembrane domain"/>
    <property type="match status" value="1"/>
</dbReference>
<dbReference type="Gene3D" id="2.60.120.10">
    <property type="entry name" value="Jelly Rolls"/>
    <property type="match status" value="1"/>
</dbReference>
<dbReference type="CDD" id="cd07346">
    <property type="entry name" value="ABC_6TM_exporters"/>
    <property type="match status" value="1"/>
</dbReference>
<evidence type="ECO:0000256" key="3">
    <source>
        <dbReference type="ARBA" id="ARBA00022475"/>
    </source>
</evidence>
<dbReference type="SMART" id="SM00100">
    <property type="entry name" value="cNMP"/>
    <property type="match status" value="1"/>
</dbReference>
<evidence type="ECO:0000256" key="1">
    <source>
        <dbReference type="ARBA" id="ARBA00004651"/>
    </source>
</evidence>
<dbReference type="InterPro" id="IPR003593">
    <property type="entry name" value="AAA+_ATPase"/>
</dbReference>
<dbReference type="Pfam" id="PF00027">
    <property type="entry name" value="cNMP_binding"/>
    <property type="match status" value="1"/>
</dbReference>
<accession>A0A1A5YAW9</accession>
<dbReference type="InterPro" id="IPR036640">
    <property type="entry name" value="ABC1_TM_sf"/>
</dbReference>
<evidence type="ECO:0000259" key="13">
    <source>
        <dbReference type="PROSITE" id="PS50929"/>
    </source>
</evidence>
<dbReference type="InterPro" id="IPR011527">
    <property type="entry name" value="ABC1_TM_dom"/>
</dbReference>
<keyword evidence="3" id="KW-1003">Cell membrane</keyword>
<dbReference type="InterPro" id="IPR017871">
    <property type="entry name" value="ABC_transporter-like_CS"/>
</dbReference>
<sequence length="715" mass="78999">MNLLRAVASRFWKYRLLAALFLLALLFEVAYGIAAPYSLSFLVDKAFTPKNAEMFLLILGLLLAGGLLSVLANVLGDYALGKLAGKSVRDLRTELFAHVQKQSLPFFQSYKIGDLITRFSSDMSSIDGVIRVTSPYFLREALSVMMGLSMLLLLEWKLTLAVMAGSIFMIAGPRFMQNKAESANIAHKEAQANFSNTVDELIKGHKAIKSLNLRERILLQGRKRIQELFHTGFRLHMTNSLMERIPMTGLLVLNGTMIGFGGYLIFQDQMSIGEFIAFLTLFMSVGQSGANLTYLLPALIESDISFKRISEILEEKPTISDTENAKELAAPISRIAFNDVTFGYTGQKNQLSSIHLEIRNGSYTAFVGTSGSGKSTALQLLARFYDPQQGSITFDRLDLREMTETSLRKYAALVTQETFLFNTTIRDNLAPDPAAAISDEEMIEAAKQAQIHDTITSWPDGYDTVIHHEGGTLSGGERQRLSLARALLQKPQLLLLDEITAALDPATEAEINALLLRLRGNQTLVSVTHRLDSVQHADCIHVFHNGAVAESGTHQELLLLGGLYKRLWDKQHGLHLSPDGSSASVDAARLAELGFFAGMELELLEDIARSFTTETFNEGEVVVREGQQGDKFYLIVRGKFDVVKDADGERITLATLLDGDHFGEIALLRNIPRTATVMAAAPSVLLSIKREAFASLISSQPQIRTMLEQSLEQRT</sequence>
<name>A0A1A5YAW9_9BACL</name>
<keyword evidence="4 10" id="KW-0812">Transmembrane</keyword>
<evidence type="ECO:0000259" key="12">
    <source>
        <dbReference type="PROSITE" id="PS50893"/>
    </source>
</evidence>
<dbReference type="Proteomes" id="UP000092024">
    <property type="component" value="Unassembled WGS sequence"/>
</dbReference>
<evidence type="ECO:0000256" key="2">
    <source>
        <dbReference type="ARBA" id="ARBA00022448"/>
    </source>
</evidence>
<dbReference type="PRINTS" id="PR00103">
    <property type="entry name" value="CAMPKINASE"/>
</dbReference>
<dbReference type="SUPFAM" id="SSF52540">
    <property type="entry name" value="P-loop containing nucleoside triphosphate hydrolases"/>
    <property type="match status" value="1"/>
</dbReference>
<dbReference type="SMART" id="SM00382">
    <property type="entry name" value="AAA"/>
    <property type="match status" value="1"/>
</dbReference>
<dbReference type="PROSITE" id="PS50929">
    <property type="entry name" value="ABC_TM1F"/>
    <property type="match status" value="1"/>
</dbReference>
<evidence type="ECO:0000256" key="6">
    <source>
        <dbReference type="ARBA" id="ARBA00022840"/>
    </source>
</evidence>
<dbReference type="GO" id="GO:0005524">
    <property type="term" value="F:ATP binding"/>
    <property type="evidence" value="ECO:0007669"/>
    <property type="project" value="UniProtKB-KW"/>
</dbReference>
<dbReference type="PROSITE" id="PS50893">
    <property type="entry name" value="ABC_TRANSPORTER_2"/>
    <property type="match status" value="1"/>
</dbReference>
<dbReference type="Gene3D" id="3.40.50.300">
    <property type="entry name" value="P-loop containing nucleotide triphosphate hydrolases"/>
    <property type="match status" value="1"/>
</dbReference>
<dbReference type="PROSITE" id="PS50042">
    <property type="entry name" value="CNMP_BINDING_3"/>
    <property type="match status" value="1"/>
</dbReference>
<feature type="transmembrane region" description="Helical" evidence="10">
    <location>
        <begin position="56"/>
        <end position="80"/>
    </location>
</feature>
<dbReference type="AlphaFoldDB" id="A0A1A5YAW9"/>
<dbReference type="InterPro" id="IPR000595">
    <property type="entry name" value="cNMP-bd_dom"/>
</dbReference>
<evidence type="ECO:0000313" key="14">
    <source>
        <dbReference type="EMBL" id="OBR62520.1"/>
    </source>
</evidence>
<evidence type="ECO:0000256" key="5">
    <source>
        <dbReference type="ARBA" id="ARBA00022741"/>
    </source>
</evidence>
<keyword evidence="15" id="KW-1185">Reference proteome</keyword>
<dbReference type="SUPFAM" id="SSF90123">
    <property type="entry name" value="ABC transporter transmembrane region"/>
    <property type="match status" value="1"/>
</dbReference>
<evidence type="ECO:0000256" key="7">
    <source>
        <dbReference type="ARBA" id="ARBA00022989"/>
    </source>
</evidence>
<comment type="caution">
    <text evidence="14">The sequence shown here is derived from an EMBL/GenBank/DDBJ whole genome shotgun (WGS) entry which is preliminary data.</text>
</comment>
<dbReference type="PANTHER" id="PTHR43394:SF1">
    <property type="entry name" value="ATP-BINDING CASSETTE SUB-FAMILY B MEMBER 10, MITOCHONDRIAL"/>
    <property type="match status" value="1"/>
</dbReference>
<dbReference type="GO" id="GO:0016887">
    <property type="term" value="F:ATP hydrolysis activity"/>
    <property type="evidence" value="ECO:0007669"/>
    <property type="project" value="InterPro"/>
</dbReference>
<dbReference type="PROSITE" id="PS00888">
    <property type="entry name" value="CNMP_BINDING_1"/>
    <property type="match status" value="1"/>
</dbReference>
<dbReference type="InterPro" id="IPR014710">
    <property type="entry name" value="RmlC-like_jellyroll"/>
</dbReference>
<dbReference type="SUPFAM" id="SSF51206">
    <property type="entry name" value="cAMP-binding domain-like"/>
    <property type="match status" value="1"/>
</dbReference>
<evidence type="ECO:0000256" key="9">
    <source>
        <dbReference type="ARBA" id="ARBA00023159"/>
    </source>
</evidence>
<evidence type="ECO:0000259" key="11">
    <source>
        <dbReference type="PROSITE" id="PS50042"/>
    </source>
</evidence>
<dbReference type="GO" id="GO:0015421">
    <property type="term" value="F:ABC-type oligopeptide transporter activity"/>
    <property type="evidence" value="ECO:0007669"/>
    <property type="project" value="TreeGrafter"/>
</dbReference>
<keyword evidence="8 10" id="KW-0472">Membrane</keyword>
<dbReference type="InterPro" id="IPR027417">
    <property type="entry name" value="P-loop_NTPase"/>
</dbReference>
<evidence type="ECO:0000256" key="10">
    <source>
        <dbReference type="SAM" id="Phobius"/>
    </source>
</evidence>
<comment type="subcellular location">
    <subcellularLocation>
        <location evidence="1">Cell membrane</location>
        <topology evidence="1">Multi-pass membrane protein</topology>
    </subcellularLocation>
</comment>
<keyword evidence="9" id="KW-0010">Activator</keyword>
<dbReference type="InterPro" id="IPR018488">
    <property type="entry name" value="cNMP-bd_CS"/>
</dbReference>
<dbReference type="STRING" id="1844972.A7K91_01280"/>
<organism evidence="14 15">
    <name type="scientific">Paenibacillus oryzae</name>
    <dbReference type="NCBI Taxonomy" id="1844972"/>
    <lineage>
        <taxon>Bacteria</taxon>
        <taxon>Bacillati</taxon>
        <taxon>Bacillota</taxon>
        <taxon>Bacilli</taxon>
        <taxon>Bacillales</taxon>
        <taxon>Paenibacillaceae</taxon>
        <taxon>Paenibacillus</taxon>
    </lineage>
</organism>
<evidence type="ECO:0008006" key="16">
    <source>
        <dbReference type="Google" id="ProtNLM"/>
    </source>
</evidence>
<feature type="domain" description="ABC transmembrane type-1" evidence="13">
    <location>
        <begin position="19"/>
        <end position="301"/>
    </location>
</feature>
<dbReference type="PROSITE" id="PS00889">
    <property type="entry name" value="CNMP_BINDING_2"/>
    <property type="match status" value="1"/>
</dbReference>
<dbReference type="GO" id="GO:0005886">
    <property type="term" value="C:plasma membrane"/>
    <property type="evidence" value="ECO:0007669"/>
    <property type="project" value="UniProtKB-SubCell"/>
</dbReference>
<dbReference type="PANTHER" id="PTHR43394">
    <property type="entry name" value="ATP-DEPENDENT PERMEASE MDL1, MITOCHONDRIAL"/>
    <property type="match status" value="1"/>
</dbReference>
<evidence type="ECO:0000313" key="15">
    <source>
        <dbReference type="Proteomes" id="UP000092024"/>
    </source>
</evidence>
<keyword evidence="7 10" id="KW-1133">Transmembrane helix</keyword>
<proteinExistence type="predicted"/>
<keyword evidence="5" id="KW-0547">Nucleotide-binding</keyword>
<keyword evidence="6" id="KW-0067">ATP-binding</keyword>
<keyword evidence="2" id="KW-0813">Transport</keyword>
<dbReference type="FunFam" id="3.40.50.300:FF:000221">
    <property type="entry name" value="Multidrug ABC transporter ATP-binding protein"/>
    <property type="match status" value="1"/>
</dbReference>
<feature type="transmembrane region" description="Helical" evidence="10">
    <location>
        <begin position="245"/>
        <end position="266"/>
    </location>
</feature>
<feature type="transmembrane region" description="Helical" evidence="10">
    <location>
        <begin position="148"/>
        <end position="171"/>
    </location>
</feature>
<dbReference type="InterPro" id="IPR039421">
    <property type="entry name" value="Type_1_exporter"/>
</dbReference>
<dbReference type="InterPro" id="IPR018490">
    <property type="entry name" value="cNMP-bd_dom_sf"/>
</dbReference>
<evidence type="ECO:0000256" key="8">
    <source>
        <dbReference type="ARBA" id="ARBA00023136"/>
    </source>
</evidence>
<dbReference type="Pfam" id="PF00664">
    <property type="entry name" value="ABC_membrane"/>
    <property type="match status" value="1"/>
</dbReference>
<evidence type="ECO:0000256" key="4">
    <source>
        <dbReference type="ARBA" id="ARBA00022692"/>
    </source>
</evidence>
<dbReference type="InterPro" id="IPR003439">
    <property type="entry name" value="ABC_transporter-like_ATP-bd"/>
</dbReference>
<dbReference type="PROSITE" id="PS00211">
    <property type="entry name" value="ABC_TRANSPORTER_1"/>
    <property type="match status" value="1"/>
</dbReference>
<dbReference type="CDD" id="cd00038">
    <property type="entry name" value="CAP_ED"/>
    <property type="match status" value="1"/>
</dbReference>
<protein>
    <recommendedName>
        <fullName evidence="16">ABC transporter ATP-binding protein</fullName>
    </recommendedName>
</protein>
<feature type="domain" description="ABC transporter" evidence="12">
    <location>
        <begin position="335"/>
        <end position="570"/>
    </location>
</feature>